<gene>
    <name evidence="2" type="ORF">WKW82_22495</name>
</gene>
<dbReference type="Proteomes" id="UP001385892">
    <property type="component" value="Unassembled WGS sequence"/>
</dbReference>
<accession>A0ABU8WRA6</accession>
<evidence type="ECO:0008006" key="4">
    <source>
        <dbReference type="Google" id="ProtNLM"/>
    </source>
</evidence>
<proteinExistence type="predicted"/>
<dbReference type="EMBL" id="JBBKZT010000010">
    <property type="protein sequence ID" value="MEJ8849439.1"/>
    <property type="molecule type" value="Genomic_DNA"/>
</dbReference>
<keyword evidence="3" id="KW-1185">Reference proteome</keyword>
<feature type="chain" id="PRO_5045530997" description="Secreted protein" evidence="1">
    <location>
        <begin position="30"/>
        <end position="173"/>
    </location>
</feature>
<keyword evidence="1" id="KW-0732">Signal</keyword>
<dbReference type="RefSeq" id="WP_340344565.1">
    <property type="nucleotide sequence ID" value="NZ_JBBKZT010000010.1"/>
</dbReference>
<sequence length="173" mass="18173">MEISGRALRLAAWCAAALGTASVHPPAHAESTMCPQPQRAVFSCPVGAKQVAVCASDPLTEATGTLQYRFGRPAKVEMAYPPKTADWRALTRGGTLMFSGGGGAFIAFEKRPYRYVVYSAVGQGWGSKAGVVVERSGKRVANLSCTAEASSELGPALFSAAGIKPFEDSFELP</sequence>
<comment type="caution">
    <text evidence="2">The sequence shown here is derived from an EMBL/GenBank/DDBJ whole genome shotgun (WGS) entry which is preliminary data.</text>
</comment>
<protein>
    <recommendedName>
        <fullName evidence="4">Secreted protein</fullName>
    </recommendedName>
</protein>
<feature type="signal peptide" evidence="1">
    <location>
        <begin position="1"/>
        <end position="29"/>
    </location>
</feature>
<organism evidence="2 3">
    <name type="scientific">Variovorax rhizosphaerae</name>
    <dbReference type="NCBI Taxonomy" id="1836200"/>
    <lineage>
        <taxon>Bacteria</taxon>
        <taxon>Pseudomonadati</taxon>
        <taxon>Pseudomonadota</taxon>
        <taxon>Betaproteobacteria</taxon>
        <taxon>Burkholderiales</taxon>
        <taxon>Comamonadaceae</taxon>
        <taxon>Variovorax</taxon>
    </lineage>
</organism>
<reference evidence="2 3" key="1">
    <citation type="submission" date="2024-03" db="EMBL/GenBank/DDBJ databases">
        <title>Novel species of the genus Variovorax.</title>
        <authorList>
            <person name="Liu Q."/>
            <person name="Xin Y.-H."/>
        </authorList>
    </citation>
    <scope>NUCLEOTIDE SEQUENCE [LARGE SCALE GENOMIC DNA]</scope>
    <source>
        <strain evidence="2 3">KACC 18900</strain>
    </source>
</reference>
<evidence type="ECO:0000256" key="1">
    <source>
        <dbReference type="SAM" id="SignalP"/>
    </source>
</evidence>
<evidence type="ECO:0000313" key="3">
    <source>
        <dbReference type="Proteomes" id="UP001385892"/>
    </source>
</evidence>
<name>A0ABU8WRA6_9BURK</name>
<evidence type="ECO:0000313" key="2">
    <source>
        <dbReference type="EMBL" id="MEJ8849439.1"/>
    </source>
</evidence>